<dbReference type="GeneID" id="19271370"/>
<dbReference type="GO" id="GO:0005737">
    <property type="term" value="C:cytoplasm"/>
    <property type="evidence" value="ECO:0007669"/>
    <property type="project" value="TreeGrafter"/>
</dbReference>
<dbReference type="HOGENOM" id="CLU_022730_0_1_1"/>
<organism evidence="2 3">
    <name type="scientific">Pestalotiopsis fici (strain W106-1 / CGMCC3.15140)</name>
    <dbReference type="NCBI Taxonomy" id="1229662"/>
    <lineage>
        <taxon>Eukaryota</taxon>
        <taxon>Fungi</taxon>
        <taxon>Dikarya</taxon>
        <taxon>Ascomycota</taxon>
        <taxon>Pezizomycotina</taxon>
        <taxon>Sordariomycetes</taxon>
        <taxon>Xylariomycetidae</taxon>
        <taxon>Amphisphaeriales</taxon>
        <taxon>Sporocadaceae</taxon>
        <taxon>Pestalotiopsis</taxon>
    </lineage>
</organism>
<evidence type="ECO:0000313" key="2">
    <source>
        <dbReference type="EMBL" id="ETS81355.1"/>
    </source>
</evidence>
<dbReference type="OMA" id="WNRNLML"/>
<accession>W3X5M8</accession>
<dbReference type="KEGG" id="pfy:PFICI_06357"/>
<dbReference type="OrthoDB" id="429143at2759"/>
<dbReference type="Gene3D" id="3.30.9.10">
    <property type="entry name" value="D-Amino Acid Oxidase, subunit A, domain 2"/>
    <property type="match status" value="1"/>
</dbReference>
<dbReference type="InterPro" id="IPR036188">
    <property type="entry name" value="FAD/NAD-bd_sf"/>
</dbReference>
<proteinExistence type="predicted"/>
<dbReference type="eggNOG" id="ENOG502QVCU">
    <property type="taxonomic scope" value="Eukaryota"/>
</dbReference>
<reference evidence="3" key="1">
    <citation type="journal article" date="2015" name="BMC Genomics">
        <title>Genomic and transcriptomic analysis of the endophytic fungus Pestalotiopsis fici reveals its lifestyle and high potential for synthesis of natural products.</title>
        <authorList>
            <person name="Wang X."/>
            <person name="Zhang X."/>
            <person name="Liu L."/>
            <person name="Xiang M."/>
            <person name="Wang W."/>
            <person name="Sun X."/>
            <person name="Che Y."/>
            <person name="Guo L."/>
            <person name="Liu G."/>
            <person name="Guo L."/>
            <person name="Wang C."/>
            <person name="Yin W.B."/>
            <person name="Stadler M."/>
            <person name="Zhang X."/>
            <person name="Liu X."/>
        </authorList>
    </citation>
    <scope>NUCLEOTIDE SEQUENCE [LARGE SCALE GENOMIC DNA]</scope>
    <source>
        <strain evidence="3">W106-1 / CGMCC3.15140</strain>
    </source>
</reference>
<dbReference type="InParanoid" id="W3X5M8"/>
<dbReference type="STRING" id="1229662.W3X5M8"/>
<dbReference type="EMBL" id="KI912112">
    <property type="protein sequence ID" value="ETS81355.1"/>
    <property type="molecule type" value="Genomic_DNA"/>
</dbReference>
<dbReference type="InterPro" id="IPR006076">
    <property type="entry name" value="FAD-dep_OxRdtase"/>
</dbReference>
<protein>
    <recommendedName>
        <fullName evidence="1">FAD dependent oxidoreductase domain-containing protein</fullName>
    </recommendedName>
</protein>
<feature type="domain" description="FAD dependent oxidoreductase" evidence="1">
    <location>
        <begin position="37"/>
        <end position="415"/>
    </location>
</feature>
<gene>
    <name evidence="2" type="ORF">PFICI_06357</name>
</gene>
<sequence length="461" mass="50679">MAAPAVPVQNPTVSFWRTMVHPIDDQRTTSKLPDTVDVIVIGAGYAGISVMHHMLELAQNKDIPMPSILLLEAREACSGATGRNGGHLKPDVCGMATAVARNYGLDAAIECARFEQQHVSALKELIESEDIDCDLILTRCIDVFLDETFLNETRDKLAELKRKDVSMMSAIQTLSGTKAEQVSGVKGAKGCITYPAGHLHPYKLLMHLLSKALDMGVNLQTHTCVKHVTTTPDDDGYATVTTDRGKVRAKQIVYATNAYTAALLPELKDKIIPVRGTCCRIVPKTSTAVLKNSCTIRRSSIDSEYLVPLLDGSLVVGGGRVKYYHNKAEWYDNVADDELMRGTHPHFDGYMQRHFHGWEDSEAETQEIWTGIMGHSADGVPFVGNLPDRPNQFIIAGFSGHGMPQAYLAAKGLASMIIEGASFHDTKLPKVFEASTKRLKNPVNLVLQNWQDWRVSVSPKL</sequence>
<dbReference type="PANTHER" id="PTHR13847:SF279">
    <property type="entry name" value="FAD DEPENDENT OXIDOREDUCTASE DOMAIN-CONTAINING PROTEIN-RELATED"/>
    <property type="match status" value="1"/>
</dbReference>
<dbReference type="AlphaFoldDB" id="W3X5M8"/>
<dbReference type="Proteomes" id="UP000030651">
    <property type="component" value="Unassembled WGS sequence"/>
</dbReference>
<evidence type="ECO:0000313" key="3">
    <source>
        <dbReference type="Proteomes" id="UP000030651"/>
    </source>
</evidence>
<dbReference type="PANTHER" id="PTHR13847">
    <property type="entry name" value="SARCOSINE DEHYDROGENASE-RELATED"/>
    <property type="match status" value="1"/>
</dbReference>
<evidence type="ECO:0000259" key="1">
    <source>
        <dbReference type="Pfam" id="PF01266"/>
    </source>
</evidence>
<dbReference type="Pfam" id="PF01266">
    <property type="entry name" value="DAO"/>
    <property type="match status" value="1"/>
</dbReference>
<name>W3X5M8_PESFW</name>
<keyword evidence="3" id="KW-1185">Reference proteome</keyword>
<dbReference type="SUPFAM" id="SSF51905">
    <property type="entry name" value="FAD/NAD(P)-binding domain"/>
    <property type="match status" value="1"/>
</dbReference>
<dbReference type="Gene3D" id="3.50.50.60">
    <property type="entry name" value="FAD/NAD(P)-binding domain"/>
    <property type="match status" value="1"/>
</dbReference>
<dbReference type="RefSeq" id="XP_007833129.1">
    <property type="nucleotide sequence ID" value="XM_007834938.1"/>
</dbReference>